<accession>A0ABM8VXS3</accession>
<sequence length="42" mass="4968">MRLMQNIDWILRDPDELIENNNLSIELLPLKDQLMNTILNSS</sequence>
<name>A0ABM8VXS3_GIGMA</name>
<organism evidence="1 2">
    <name type="scientific">Gigaspora margarita</name>
    <dbReference type="NCBI Taxonomy" id="4874"/>
    <lineage>
        <taxon>Eukaryota</taxon>
        <taxon>Fungi</taxon>
        <taxon>Fungi incertae sedis</taxon>
        <taxon>Mucoromycota</taxon>
        <taxon>Glomeromycotina</taxon>
        <taxon>Glomeromycetes</taxon>
        <taxon>Diversisporales</taxon>
        <taxon>Gigasporaceae</taxon>
        <taxon>Gigaspora</taxon>
    </lineage>
</organism>
<reference evidence="1 2" key="1">
    <citation type="submission" date="2021-06" db="EMBL/GenBank/DDBJ databases">
        <authorList>
            <person name="Kallberg Y."/>
            <person name="Tangrot J."/>
            <person name="Rosling A."/>
        </authorList>
    </citation>
    <scope>NUCLEOTIDE SEQUENCE [LARGE SCALE GENOMIC DNA]</scope>
    <source>
        <strain evidence="1 2">120-4 pot B 10/14</strain>
    </source>
</reference>
<dbReference type="Proteomes" id="UP000789901">
    <property type="component" value="Unassembled WGS sequence"/>
</dbReference>
<dbReference type="EMBL" id="CAJVQB010000185">
    <property type="protein sequence ID" value="CAG8473469.1"/>
    <property type="molecule type" value="Genomic_DNA"/>
</dbReference>
<comment type="caution">
    <text evidence="1">The sequence shown here is derived from an EMBL/GenBank/DDBJ whole genome shotgun (WGS) entry which is preliminary data.</text>
</comment>
<evidence type="ECO:0000313" key="2">
    <source>
        <dbReference type="Proteomes" id="UP000789901"/>
    </source>
</evidence>
<evidence type="ECO:0000313" key="1">
    <source>
        <dbReference type="EMBL" id="CAG8473469.1"/>
    </source>
</evidence>
<protein>
    <submittedName>
        <fullName evidence="1">30364_t:CDS:1</fullName>
    </submittedName>
</protein>
<proteinExistence type="predicted"/>
<gene>
    <name evidence="1" type="ORF">GMARGA_LOCUS889</name>
</gene>
<keyword evidence="2" id="KW-1185">Reference proteome</keyword>